<proteinExistence type="predicted"/>
<sequence length="73" mass="8409">MGLGVSSFFFPFPSSLFFFYTSRFRGALLGWARYIIASGWLLLFPYIQLISAQNQLLENTVDEQTLVLPIWLV</sequence>
<dbReference type="AlphaFoldDB" id="A0A5N6YXX6"/>
<dbReference type="Proteomes" id="UP000327118">
    <property type="component" value="Unassembled WGS sequence"/>
</dbReference>
<keyword evidence="1" id="KW-0472">Membrane</keyword>
<dbReference type="EMBL" id="ML739463">
    <property type="protein sequence ID" value="KAE8348530.1"/>
    <property type="molecule type" value="Genomic_DNA"/>
</dbReference>
<evidence type="ECO:0000313" key="2">
    <source>
        <dbReference type="EMBL" id="KAE8348530.1"/>
    </source>
</evidence>
<accession>A0A5N6YXX6</accession>
<reference evidence="3" key="1">
    <citation type="submission" date="2019-04" db="EMBL/GenBank/DDBJ databases">
        <title>Friends and foes A comparative genomics studyof 23 Aspergillus species from section Flavi.</title>
        <authorList>
            <consortium name="DOE Joint Genome Institute"/>
            <person name="Kjaerbolling I."/>
            <person name="Vesth T."/>
            <person name="Frisvad J.C."/>
            <person name="Nybo J.L."/>
            <person name="Theobald S."/>
            <person name="Kildgaard S."/>
            <person name="Isbrandt T."/>
            <person name="Kuo A."/>
            <person name="Sato A."/>
            <person name="Lyhne E.K."/>
            <person name="Kogle M.E."/>
            <person name="Wiebenga A."/>
            <person name="Kun R.S."/>
            <person name="Lubbers R.J."/>
            <person name="Makela M.R."/>
            <person name="Barry K."/>
            <person name="Chovatia M."/>
            <person name="Clum A."/>
            <person name="Daum C."/>
            <person name="Haridas S."/>
            <person name="He G."/>
            <person name="LaButti K."/>
            <person name="Lipzen A."/>
            <person name="Mondo S."/>
            <person name="Riley R."/>
            <person name="Salamov A."/>
            <person name="Simmons B.A."/>
            <person name="Magnuson J.K."/>
            <person name="Henrissat B."/>
            <person name="Mortensen U.H."/>
            <person name="Larsen T.O."/>
            <person name="Devries R.P."/>
            <person name="Grigoriev I.V."/>
            <person name="Machida M."/>
            <person name="Baker S.E."/>
            <person name="Andersen M.R."/>
        </authorList>
    </citation>
    <scope>NUCLEOTIDE SEQUENCE [LARGE SCALE GENOMIC DNA]</scope>
    <source>
        <strain evidence="3">CBS 553.77</strain>
    </source>
</reference>
<evidence type="ECO:0000313" key="3">
    <source>
        <dbReference type="Proteomes" id="UP000327118"/>
    </source>
</evidence>
<keyword evidence="1" id="KW-0812">Transmembrane</keyword>
<organism evidence="2 3">
    <name type="scientific">Aspergillus coremiiformis</name>
    <dbReference type="NCBI Taxonomy" id="138285"/>
    <lineage>
        <taxon>Eukaryota</taxon>
        <taxon>Fungi</taxon>
        <taxon>Dikarya</taxon>
        <taxon>Ascomycota</taxon>
        <taxon>Pezizomycotina</taxon>
        <taxon>Eurotiomycetes</taxon>
        <taxon>Eurotiomycetidae</taxon>
        <taxon>Eurotiales</taxon>
        <taxon>Aspergillaceae</taxon>
        <taxon>Aspergillus</taxon>
        <taxon>Aspergillus subgen. Circumdati</taxon>
    </lineage>
</organism>
<name>A0A5N6YXX6_9EURO</name>
<protein>
    <submittedName>
        <fullName evidence="2">Uncharacterized protein</fullName>
    </submittedName>
</protein>
<feature type="transmembrane region" description="Helical" evidence="1">
    <location>
        <begin position="28"/>
        <end position="47"/>
    </location>
</feature>
<evidence type="ECO:0000256" key="1">
    <source>
        <dbReference type="SAM" id="Phobius"/>
    </source>
</evidence>
<keyword evidence="3" id="KW-1185">Reference proteome</keyword>
<keyword evidence="1" id="KW-1133">Transmembrane helix</keyword>
<gene>
    <name evidence="2" type="ORF">BDV28DRAFT_143272</name>
</gene>